<dbReference type="InterPro" id="IPR052942">
    <property type="entry name" value="LPS_cholinephosphotransferase"/>
</dbReference>
<keyword evidence="3" id="KW-1185">Reference proteome</keyword>
<dbReference type="InterPro" id="IPR007074">
    <property type="entry name" value="LicD/FKTN/FKRP_NTP_transf"/>
</dbReference>
<evidence type="ECO:0000313" key="3">
    <source>
        <dbReference type="Proteomes" id="UP000324611"/>
    </source>
</evidence>
<dbReference type="GO" id="GO:0009100">
    <property type="term" value="P:glycoprotein metabolic process"/>
    <property type="evidence" value="ECO:0007669"/>
    <property type="project" value="UniProtKB-ARBA"/>
</dbReference>
<accession>A0A5B2VK16</accession>
<dbReference type="Proteomes" id="UP000324611">
    <property type="component" value="Unassembled WGS sequence"/>
</dbReference>
<gene>
    <name evidence="2" type="ORF">F0L74_24680</name>
</gene>
<name>A0A5B2VK16_9BACT</name>
<dbReference type="PANTHER" id="PTHR43404:SF2">
    <property type="entry name" value="LIPOPOLYSACCHARIDE CHOLINEPHOSPHOTRANSFERASE LICD"/>
    <property type="match status" value="1"/>
</dbReference>
<organism evidence="2 3">
    <name type="scientific">Chitinophaga agrisoli</name>
    <dbReference type="NCBI Taxonomy" id="2607653"/>
    <lineage>
        <taxon>Bacteria</taxon>
        <taxon>Pseudomonadati</taxon>
        <taxon>Bacteroidota</taxon>
        <taxon>Chitinophagia</taxon>
        <taxon>Chitinophagales</taxon>
        <taxon>Chitinophagaceae</taxon>
        <taxon>Chitinophaga</taxon>
    </lineage>
</organism>
<protein>
    <recommendedName>
        <fullName evidence="1">LicD/FKTN/FKRP nucleotidyltransferase domain-containing protein</fullName>
    </recommendedName>
</protein>
<reference evidence="2 3" key="2">
    <citation type="submission" date="2019-09" db="EMBL/GenBank/DDBJ databases">
        <authorList>
            <person name="Jin C."/>
        </authorList>
    </citation>
    <scope>NUCLEOTIDE SEQUENCE [LARGE SCALE GENOMIC DNA]</scope>
    <source>
        <strain evidence="2 3">BN140078</strain>
    </source>
</reference>
<reference evidence="2 3" key="1">
    <citation type="submission" date="2019-09" db="EMBL/GenBank/DDBJ databases">
        <title>Chitinophaga ginsengihumi sp. nov., isolated from soil of ginseng rhizosphere.</title>
        <authorList>
            <person name="Lee J."/>
        </authorList>
    </citation>
    <scope>NUCLEOTIDE SEQUENCE [LARGE SCALE GENOMIC DNA]</scope>
    <source>
        <strain evidence="2 3">BN140078</strain>
    </source>
</reference>
<sequence>MLSFVIHVKNGLEIECATENGTTRVSCAAVLSAHLPAIDQAFRYEKCGVQLSDAEIEYFRAHQYIWNQFLASHEDTCLIREASANLLLSTADIEEDLADLEDDWDVFFPFDKTQEDEAAQQIALQTSQLGYYWGDHIYILSRRGCEKLLDIAVIRQPVDEEILEALSNDALTVFYANTGYFACEEEQLYSVRIRQKAILNAALSHTAWSAPNKSMARRLLDLLNTHAERNNIHLVLHGGSLLGHIRHDEIMPWDDDIDLGIASQAVSTLLLSLETEGIARFKVYPWTYNGANSIYYKVWLDEGEEIPGYEYKFPFVDIWLYYENDDEVFYKDAERFRFPKHVYYPFKQIQFEGCTMKIPNHPVHALDLMYKDWKSHIVVYSWSHRLEKAAFRQLKAAINVDADGRLQL</sequence>
<comment type="caution">
    <text evidence="2">The sequence shown here is derived from an EMBL/GenBank/DDBJ whole genome shotgun (WGS) entry which is preliminary data.</text>
</comment>
<dbReference type="Pfam" id="PF04991">
    <property type="entry name" value="LicD"/>
    <property type="match status" value="1"/>
</dbReference>
<feature type="domain" description="LicD/FKTN/FKRP nucleotidyltransferase" evidence="1">
    <location>
        <begin position="228"/>
        <end position="262"/>
    </location>
</feature>
<dbReference type="PANTHER" id="PTHR43404">
    <property type="entry name" value="LIPOPOLYSACCHARIDE CHOLINEPHOSPHOTRANSFERASE LICD"/>
    <property type="match status" value="1"/>
</dbReference>
<evidence type="ECO:0000313" key="2">
    <source>
        <dbReference type="EMBL" id="KAA2239401.1"/>
    </source>
</evidence>
<evidence type="ECO:0000259" key="1">
    <source>
        <dbReference type="Pfam" id="PF04991"/>
    </source>
</evidence>
<dbReference type="AlphaFoldDB" id="A0A5B2VK16"/>
<proteinExistence type="predicted"/>
<dbReference type="EMBL" id="VUOC01000004">
    <property type="protein sequence ID" value="KAA2239401.1"/>
    <property type="molecule type" value="Genomic_DNA"/>
</dbReference>